<feature type="domain" description="Glycosyl hydrolase family 30 beta sandwich" evidence="7">
    <location>
        <begin position="392"/>
        <end position="444"/>
    </location>
</feature>
<keyword evidence="9" id="KW-1185">Reference proteome</keyword>
<dbReference type="Pfam" id="PF14587">
    <property type="entry name" value="Glyco_hydr_30_2"/>
    <property type="match status" value="1"/>
</dbReference>
<name>A0A084GBY5_PSEDA</name>
<evidence type="ECO:0000256" key="1">
    <source>
        <dbReference type="ARBA" id="ARBA00005382"/>
    </source>
</evidence>
<dbReference type="InterPro" id="IPR039514">
    <property type="entry name" value="6GAL-like"/>
</dbReference>
<keyword evidence="3" id="KW-0378">Hydrolase</keyword>
<dbReference type="InterPro" id="IPR013780">
    <property type="entry name" value="Glyco_hydro_b"/>
</dbReference>
<dbReference type="PANTHER" id="PTHR11069">
    <property type="entry name" value="GLUCOSYLCERAMIDASE"/>
    <property type="match status" value="1"/>
</dbReference>
<dbReference type="GO" id="GO:0004348">
    <property type="term" value="F:glucosylceramidase activity"/>
    <property type="evidence" value="ECO:0007669"/>
    <property type="project" value="InterPro"/>
</dbReference>
<dbReference type="OrthoDB" id="2012278at2759"/>
<evidence type="ECO:0000256" key="3">
    <source>
        <dbReference type="ARBA" id="ARBA00022801"/>
    </source>
</evidence>
<feature type="domain" description="Endo-beta-1,6-galactanase-like" evidence="6">
    <location>
        <begin position="46"/>
        <end position="257"/>
    </location>
</feature>
<dbReference type="InterPro" id="IPR033452">
    <property type="entry name" value="GH30_C"/>
</dbReference>
<dbReference type="HOGENOM" id="CLU_031530_1_0_1"/>
<dbReference type="InterPro" id="IPR001139">
    <property type="entry name" value="Glyco_hydro_30"/>
</dbReference>
<dbReference type="InterPro" id="IPR017853">
    <property type="entry name" value="GH"/>
</dbReference>
<evidence type="ECO:0000313" key="9">
    <source>
        <dbReference type="Proteomes" id="UP000028545"/>
    </source>
</evidence>
<dbReference type="Proteomes" id="UP000028545">
    <property type="component" value="Unassembled WGS sequence"/>
</dbReference>
<comment type="caution">
    <text evidence="8">The sequence shown here is derived from an EMBL/GenBank/DDBJ whole genome shotgun (WGS) entry which is preliminary data.</text>
</comment>
<evidence type="ECO:0000259" key="6">
    <source>
        <dbReference type="Pfam" id="PF14587"/>
    </source>
</evidence>
<dbReference type="EMBL" id="JOWA01000087">
    <property type="protein sequence ID" value="KEZ44847.1"/>
    <property type="molecule type" value="Genomic_DNA"/>
</dbReference>
<reference evidence="8 9" key="1">
    <citation type="journal article" date="2014" name="Genome Announc.">
        <title>Draft genome sequence of the pathogenic fungus Scedosporium apiospermum.</title>
        <authorList>
            <person name="Vandeputte P."/>
            <person name="Ghamrawi S."/>
            <person name="Rechenmann M."/>
            <person name="Iltis A."/>
            <person name="Giraud S."/>
            <person name="Fleury M."/>
            <person name="Thornton C."/>
            <person name="Delhaes L."/>
            <person name="Meyer W."/>
            <person name="Papon N."/>
            <person name="Bouchara J.P."/>
        </authorList>
    </citation>
    <scope>NUCLEOTIDE SEQUENCE [LARGE SCALE GENOMIC DNA]</scope>
    <source>
        <strain evidence="8 9">IHEM 14462</strain>
    </source>
</reference>
<accession>A0A084GBY5</accession>
<evidence type="ECO:0000256" key="5">
    <source>
        <dbReference type="SAM" id="SignalP"/>
    </source>
</evidence>
<dbReference type="RefSeq" id="XP_016644646.1">
    <property type="nucleotide sequence ID" value="XM_016785864.1"/>
</dbReference>
<dbReference type="Pfam" id="PF17189">
    <property type="entry name" value="Glyco_hydro_30C"/>
    <property type="match status" value="1"/>
</dbReference>
<dbReference type="Gene3D" id="3.20.20.80">
    <property type="entry name" value="Glycosidases"/>
    <property type="match status" value="1"/>
</dbReference>
<dbReference type="KEGG" id="sapo:SAPIO_CDS2970"/>
<dbReference type="PANTHER" id="PTHR11069:SF23">
    <property type="entry name" value="LYSOSOMAL ACID GLUCOSYLCERAMIDASE"/>
    <property type="match status" value="1"/>
</dbReference>
<dbReference type="Gene3D" id="2.60.40.1180">
    <property type="entry name" value="Golgi alpha-mannosidase II"/>
    <property type="match status" value="1"/>
</dbReference>
<feature type="signal peptide" evidence="5">
    <location>
        <begin position="1"/>
        <end position="19"/>
    </location>
</feature>
<proteinExistence type="inferred from homology"/>
<comment type="similarity">
    <text evidence="1">Belongs to the glycosyl hydrolase 30 family.</text>
</comment>
<evidence type="ECO:0000313" key="8">
    <source>
        <dbReference type="EMBL" id="KEZ44847.1"/>
    </source>
</evidence>
<dbReference type="SUPFAM" id="SSF51445">
    <property type="entry name" value="(Trans)glycosidases"/>
    <property type="match status" value="1"/>
</dbReference>
<gene>
    <name evidence="8" type="ORF">SAPIO_CDS2970</name>
</gene>
<dbReference type="GeneID" id="27722042"/>
<evidence type="ECO:0000256" key="4">
    <source>
        <dbReference type="SAM" id="MobiDB-lite"/>
    </source>
</evidence>
<keyword evidence="2 5" id="KW-0732">Signal</keyword>
<feature type="chain" id="PRO_5001775476" evidence="5">
    <location>
        <begin position="20"/>
        <end position="531"/>
    </location>
</feature>
<evidence type="ECO:0000256" key="2">
    <source>
        <dbReference type="ARBA" id="ARBA00022729"/>
    </source>
</evidence>
<protein>
    <submittedName>
        <fullName evidence="8">Uncharacterized protein</fullName>
    </submittedName>
</protein>
<dbReference type="GO" id="GO:0006680">
    <property type="term" value="P:glucosylceramide catabolic process"/>
    <property type="evidence" value="ECO:0007669"/>
    <property type="project" value="TreeGrafter"/>
</dbReference>
<dbReference type="GO" id="GO:0016020">
    <property type="term" value="C:membrane"/>
    <property type="evidence" value="ECO:0007669"/>
    <property type="project" value="GOC"/>
</dbReference>
<dbReference type="OMA" id="MWSRYIR"/>
<organism evidence="8 9">
    <name type="scientific">Pseudallescheria apiosperma</name>
    <name type="common">Scedosporium apiospermum</name>
    <dbReference type="NCBI Taxonomy" id="563466"/>
    <lineage>
        <taxon>Eukaryota</taxon>
        <taxon>Fungi</taxon>
        <taxon>Dikarya</taxon>
        <taxon>Ascomycota</taxon>
        <taxon>Pezizomycotina</taxon>
        <taxon>Sordariomycetes</taxon>
        <taxon>Hypocreomycetidae</taxon>
        <taxon>Microascales</taxon>
        <taxon>Microascaceae</taxon>
        <taxon>Scedosporium</taxon>
    </lineage>
</organism>
<feature type="region of interest" description="Disordered" evidence="4">
    <location>
        <begin position="486"/>
        <end position="531"/>
    </location>
</feature>
<sequence>MRFTDISLAVLAAAHPATSTPLQWAKRQFGGFPGFGGGGAGAVSGEITVDLTKTYQKMDGFGFSLAFQRANLITNNPSEKNRDELMDLLFSTEKGAGFSILRNGIGSSLSSESDWMNTFAPDNPGSPTAEPTYKWDGKDSGQLWVAKTAVEKYGLKYVYGNAWSPPFYMKTNNNENNGGNLKTEWYQAFANYLVQYVKFYAEAGVNITHLGPMNEPDFSASYASALWNGNQAAEFIKVLQPTIEREGLASQVGIACCETGGFSQAGAMVNAIKGAGQESSLKAVTTHTYLSAANGQINTVAPVWFSEQCDLNGQWSTAWTGGGAGAGLTWANNIMDAIMNHNAGGYLYWEGVQWPNPNTNEKIIRVDQQTGNYEVATRLWAFANWSRFVRPNAVRVGTSGGSGVRVAAFKNEDGSVAVVLISQGGAGDITVKVSGDGAPTGKATAWASDNERKCAEVEVTVADGAVTAAVGQSSITTIHIAAAEAEAEAPAAEVPAEPATPADPAEPAESATPSAPAEPAESATPSTPAEP</sequence>
<dbReference type="VEuPathDB" id="FungiDB:SAPIO_CDS2970"/>
<evidence type="ECO:0000259" key="7">
    <source>
        <dbReference type="Pfam" id="PF17189"/>
    </source>
</evidence>
<dbReference type="AlphaFoldDB" id="A0A084GBY5"/>